<dbReference type="PANTHER" id="PTHR46390:SF1">
    <property type="entry name" value="MANNOSE-1-PHOSPHATE GUANYLYLTRANSFERASE"/>
    <property type="match status" value="1"/>
</dbReference>
<evidence type="ECO:0000313" key="4">
    <source>
        <dbReference type="Proteomes" id="UP001208017"/>
    </source>
</evidence>
<dbReference type="InterPro" id="IPR049577">
    <property type="entry name" value="GMPP_N"/>
</dbReference>
<dbReference type="InterPro" id="IPR051161">
    <property type="entry name" value="Mannose-6P_isomerase_type2"/>
</dbReference>
<dbReference type="Gene3D" id="3.90.550.10">
    <property type="entry name" value="Spore Coat Polysaccharide Biosynthesis Protein SpsA, Chain A"/>
    <property type="match status" value="1"/>
</dbReference>
<dbReference type="PANTHER" id="PTHR46390">
    <property type="entry name" value="MANNOSE-1-PHOSPHATE GUANYLYLTRANSFERASE"/>
    <property type="match status" value="1"/>
</dbReference>
<dbReference type="RefSeq" id="WP_267152623.1">
    <property type="nucleotide sequence ID" value="NZ_JAPMLT010000010.1"/>
</dbReference>
<keyword evidence="3" id="KW-0808">Transferase</keyword>
<proteinExistence type="predicted"/>
<dbReference type="InterPro" id="IPR054566">
    <property type="entry name" value="ManC/GMP-like_b-helix"/>
</dbReference>
<accession>A0ABT3X6Z2</accession>
<keyword evidence="3" id="KW-0548">Nucleotidyltransferase</keyword>
<dbReference type="InterPro" id="IPR029044">
    <property type="entry name" value="Nucleotide-diphossugar_trans"/>
</dbReference>
<keyword evidence="4" id="KW-1185">Reference proteome</keyword>
<protein>
    <submittedName>
        <fullName evidence="3">Mannose-1-phosphate guanylyltransferase</fullName>
    </submittedName>
</protein>
<sequence>MLYAVILAGGVGSRFWPKSSASNPKQFLQIFGDKSLLQTTAGRVRPLIRQDCVYVVTNDRYFDKIREQLPDLPPENLIIEPEARETAAGIGLAAVKLARRDPHAVMAVLPSDHFIGSEQDFRRCLSWAAEFARTHKMLVTFGIRPTEPKTGYGYIKMDRLLVNDNGRRAYHVAEFTEKPDFDRALRFLQSGKYLWNSGMFVWRVQQVLQAYRKHMPEMYRQLAYIYENLGTPDEKEIIRETYGQMEKLSVDYAIMEKADNVAVIPADFAWDDVGSWRSVERFLTHDNSGNIVNGLHVGIDTGRCIIESDDKLVATIGVRDLLIVQTERSILVADKERDQEIKDLVRRIEKNQNLREFL</sequence>
<gene>
    <name evidence="3" type="ORF">OS242_15605</name>
</gene>
<comment type="caution">
    <text evidence="3">The sequence shown here is derived from an EMBL/GenBank/DDBJ whole genome shotgun (WGS) entry which is preliminary data.</text>
</comment>
<dbReference type="GO" id="GO:0016779">
    <property type="term" value="F:nucleotidyltransferase activity"/>
    <property type="evidence" value="ECO:0007669"/>
    <property type="project" value="UniProtKB-KW"/>
</dbReference>
<dbReference type="Proteomes" id="UP001208017">
    <property type="component" value="Unassembled WGS sequence"/>
</dbReference>
<dbReference type="SUPFAM" id="SSF53448">
    <property type="entry name" value="Nucleotide-diphospho-sugar transferases"/>
    <property type="match status" value="1"/>
</dbReference>
<reference evidence="3 4" key="1">
    <citation type="submission" date="2022-11" db="EMBL/GenBank/DDBJ databases">
        <title>Study of microbial diversity in lake waters.</title>
        <authorList>
            <person name="Zhang J."/>
        </authorList>
    </citation>
    <scope>NUCLEOTIDE SEQUENCE [LARGE SCALE GENOMIC DNA]</scope>
    <source>
        <strain evidence="3 4">DT12</strain>
    </source>
</reference>
<evidence type="ECO:0000259" key="1">
    <source>
        <dbReference type="Pfam" id="PF00483"/>
    </source>
</evidence>
<dbReference type="InterPro" id="IPR005835">
    <property type="entry name" value="NTP_transferase_dom"/>
</dbReference>
<dbReference type="EMBL" id="JAPMLT010000010">
    <property type="protein sequence ID" value="MCX7571375.1"/>
    <property type="molecule type" value="Genomic_DNA"/>
</dbReference>
<evidence type="ECO:0000313" key="3">
    <source>
        <dbReference type="EMBL" id="MCX7571375.1"/>
    </source>
</evidence>
<evidence type="ECO:0000259" key="2">
    <source>
        <dbReference type="Pfam" id="PF22640"/>
    </source>
</evidence>
<organism evidence="3 4">
    <name type="scientific">Tumebacillus lacus</name>
    <dbReference type="NCBI Taxonomy" id="2995335"/>
    <lineage>
        <taxon>Bacteria</taxon>
        <taxon>Bacillati</taxon>
        <taxon>Bacillota</taxon>
        <taxon>Bacilli</taxon>
        <taxon>Bacillales</taxon>
        <taxon>Alicyclobacillaceae</taxon>
        <taxon>Tumebacillus</taxon>
    </lineage>
</organism>
<feature type="domain" description="Nucleotidyl transferase" evidence="1">
    <location>
        <begin position="4"/>
        <end position="280"/>
    </location>
</feature>
<dbReference type="Pfam" id="PF22640">
    <property type="entry name" value="ManC_GMP_beta-helix"/>
    <property type="match status" value="1"/>
</dbReference>
<dbReference type="CDD" id="cd02509">
    <property type="entry name" value="GDP-M1P_Guanylyltransferase"/>
    <property type="match status" value="1"/>
</dbReference>
<dbReference type="Pfam" id="PF00483">
    <property type="entry name" value="NTP_transferase"/>
    <property type="match status" value="1"/>
</dbReference>
<feature type="domain" description="MannoseP isomerase/GMP-like beta-helix" evidence="2">
    <location>
        <begin position="295"/>
        <end position="347"/>
    </location>
</feature>
<name>A0ABT3X6Z2_9BACL</name>
<dbReference type="SUPFAM" id="SSF159283">
    <property type="entry name" value="Guanosine diphospho-D-mannose pyrophosphorylase/mannose-6-phosphate isomerase linker domain"/>
    <property type="match status" value="1"/>
</dbReference>